<evidence type="ECO:0000256" key="2">
    <source>
        <dbReference type="ARBA" id="ARBA00023012"/>
    </source>
</evidence>
<evidence type="ECO:0000256" key="3">
    <source>
        <dbReference type="ARBA" id="ARBA00023159"/>
    </source>
</evidence>
<dbReference type="SMART" id="SM00850">
    <property type="entry name" value="LytTR"/>
    <property type="match status" value="1"/>
</dbReference>
<keyword evidence="5" id="KW-0238">DNA-binding</keyword>
<dbReference type="EMBL" id="CP136128">
    <property type="protein sequence ID" value="WNX26979.1"/>
    <property type="molecule type" value="Genomic_DNA"/>
</dbReference>
<dbReference type="GO" id="GO:0003677">
    <property type="term" value="F:DNA binding"/>
    <property type="evidence" value="ECO:0007669"/>
    <property type="project" value="UniProtKB-KW"/>
</dbReference>
<keyword evidence="3" id="KW-0010">Activator</keyword>
<sequence length="252" mass="29033">MLQSQNVLHIYILEDDPDYLTFLYKMLQRRISFEEWPAKIELATTSPNELISNIDQRIANDSIFFLGFGFTNSSKDGVDVALAIRKKSLYADIIFVTGHTEQALTILSHKIAPLDLITKDSSIPVDSLVQDNVEYSLKRLRARKLMSPRLFSYSMDSSVFSFPLNEIIYIQTIPEKSSMLEFHVKSESVPFSGNLKDLTLKYPTLFRCHKSILLNPLHVISVNTSERFAYMDNHDKVEVSFRKMVALRQMLR</sequence>
<evidence type="ECO:0000259" key="4">
    <source>
        <dbReference type="PROSITE" id="PS50930"/>
    </source>
</evidence>
<dbReference type="InterPro" id="IPR046947">
    <property type="entry name" value="LytR-like"/>
</dbReference>
<dbReference type="Pfam" id="PF04397">
    <property type="entry name" value="LytTR"/>
    <property type="match status" value="1"/>
</dbReference>
<accession>A0AAN1KF08</accession>
<dbReference type="RefSeq" id="WP_162494871.1">
    <property type="nucleotide sequence ID" value="NZ_CP017065.1"/>
</dbReference>
<protein>
    <submittedName>
        <fullName evidence="5">DNA-binding response regulator</fullName>
    </submittedName>
    <submittedName>
        <fullName evidence="6">Response regulator transcription factor</fullName>
    </submittedName>
</protein>
<evidence type="ECO:0000313" key="8">
    <source>
        <dbReference type="Proteomes" id="UP001303564"/>
    </source>
</evidence>
<dbReference type="Proteomes" id="UP000195609">
    <property type="component" value="Chromosome"/>
</dbReference>
<reference evidence="5 7" key="1">
    <citation type="journal article" date="2017" name="Front. Immunol.">
        <title>Complete Genome Sequence of Lactobacillus casei LC5, a Potential Probiotics for Atopic Dermatitis.</title>
        <authorList>
            <person name="Kang J."/>
            <person name="Chung W.H."/>
            <person name="Lim T.J."/>
            <person name="Whon T.W."/>
            <person name="Lim S."/>
            <person name="Nam Y.D."/>
        </authorList>
    </citation>
    <scope>NUCLEOTIDE SEQUENCE [LARGE SCALE GENOMIC DNA]</scope>
    <source>
        <strain evidence="5 7">LC5</strain>
    </source>
</reference>
<dbReference type="InterPro" id="IPR007492">
    <property type="entry name" value="LytTR_DNA-bd_dom"/>
</dbReference>
<organism evidence="5 7">
    <name type="scientific">Lacticaseibacillus casei</name>
    <name type="common">Lactobacillus casei</name>
    <dbReference type="NCBI Taxonomy" id="1582"/>
    <lineage>
        <taxon>Bacteria</taxon>
        <taxon>Bacillati</taxon>
        <taxon>Bacillota</taxon>
        <taxon>Bacilli</taxon>
        <taxon>Lactobacillales</taxon>
        <taxon>Lactobacillaceae</taxon>
        <taxon>Lacticaseibacillus</taxon>
    </lineage>
</organism>
<feature type="domain" description="HTH LytTR-type" evidence="4">
    <location>
        <begin position="151"/>
        <end position="252"/>
    </location>
</feature>
<evidence type="ECO:0000313" key="6">
    <source>
        <dbReference type="EMBL" id="WNX26979.1"/>
    </source>
</evidence>
<evidence type="ECO:0000313" key="5">
    <source>
        <dbReference type="EMBL" id="ARY92347.1"/>
    </source>
</evidence>
<dbReference type="Gene3D" id="2.40.50.1020">
    <property type="entry name" value="LytTr DNA-binding domain"/>
    <property type="match status" value="1"/>
</dbReference>
<keyword evidence="1" id="KW-0963">Cytoplasm</keyword>
<proteinExistence type="predicted"/>
<name>A0AAN1KF08_LACCA</name>
<dbReference type="PANTHER" id="PTHR37299">
    <property type="entry name" value="TRANSCRIPTIONAL REGULATOR-RELATED"/>
    <property type="match status" value="1"/>
</dbReference>
<dbReference type="AlphaFoldDB" id="A0AAN1KF08"/>
<dbReference type="PROSITE" id="PS50930">
    <property type="entry name" value="HTH_LYTTR"/>
    <property type="match status" value="1"/>
</dbReference>
<keyword evidence="2" id="KW-0902">Two-component regulatory system</keyword>
<evidence type="ECO:0000313" key="7">
    <source>
        <dbReference type="Proteomes" id="UP000195609"/>
    </source>
</evidence>
<keyword evidence="8" id="KW-1185">Reference proteome</keyword>
<dbReference type="Gene3D" id="3.40.50.2300">
    <property type="match status" value="1"/>
</dbReference>
<dbReference type="EMBL" id="CP017065">
    <property type="protein sequence ID" value="ARY92347.1"/>
    <property type="molecule type" value="Genomic_DNA"/>
</dbReference>
<dbReference type="GO" id="GO:0000156">
    <property type="term" value="F:phosphorelay response regulator activity"/>
    <property type="evidence" value="ECO:0007669"/>
    <property type="project" value="InterPro"/>
</dbReference>
<gene>
    <name evidence="5" type="ORF">BGL52_11495</name>
    <name evidence="6" type="ORF">RWA16_11245</name>
</gene>
<evidence type="ECO:0000256" key="1">
    <source>
        <dbReference type="ARBA" id="ARBA00022490"/>
    </source>
</evidence>
<dbReference type="PANTHER" id="PTHR37299:SF3">
    <property type="entry name" value="STAGE 0 SPORULATION PROTEIN A HOMOLOG"/>
    <property type="match status" value="1"/>
</dbReference>
<dbReference type="Proteomes" id="UP001303564">
    <property type="component" value="Chromosome"/>
</dbReference>
<reference evidence="6 8" key="2">
    <citation type="submission" date="2023-09" db="EMBL/GenBank/DDBJ databases">
        <title>Genomic characteristic of L. casei group strains isolated from clinical sources.</title>
        <authorList>
            <person name="Jarocki P."/>
        </authorList>
    </citation>
    <scope>NUCLEOTIDE SEQUENCE [LARGE SCALE GENOMIC DNA]</scope>
    <source>
        <strain evidence="6 8">LMG 24099</strain>
    </source>
</reference>